<dbReference type="Gene3D" id="3.40.50.300">
    <property type="entry name" value="P-loop containing nucleotide triphosphate hydrolases"/>
    <property type="match status" value="1"/>
</dbReference>
<evidence type="ECO:0000313" key="3">
    <source>
        <dbReference type="Proteomes" id="UP000749646"/>
    </source>
</evidence>
<dbReference type="OrthoDB" id="2416790at2759"/>
<evidence type="ECO:0000259" key="1">
    <source>
        <dbReference type="Pfam" id="PF00004"/>
    </source>
</evidence>
<accession>A0A9P6J738</accession>
<proteinExistence type="predicted"/>
<feature type="domain" description="ATPase AAA-type core" evidence="1">
    <location>
        <begin position="29"/>
        <end position="110"/>
    </location>
</feature>
<gene>
    <name evidence="2" type="ORF">BGZ65_002248</name>
</gene>
<dbReference type="InterPro" id="IPR027417">
    <property type="entry name" value="P-loop_NTPase"/>
</dbReference>
<dbReference type="EMBL" id="JAAAHW010006243">
    <property type="protein sequence ID" value="KAF9963977.1"/>
    <property type="molecule type" value="Genomic_DNA"/>
</dbReference>
<sequence length="161" mass="17905">MIGMNGKPHASLILGTNIENPGAEPGEILKAIFRREDRASVIVFDEIEKALKEAKEAAGIPTDITVNKNFKDDFLDFPTPTNECIFIATVNRPQDVPGFVADRFAIKVEVLPLAYQQRLEVNLKRLCPPISAIIRETSCNAKAKMKLVLMPKMSEMNIKPI</sequence>
<dbReference type="GO" id="GO:0005524">
    <property type="term" value="F:ATP binding"/>
    <property type="evidence" value="ECO:0007669"/>
    <property type="project" value="InterPro"/>
</dbReference>
<organism evidence="2 3">
    <name type="scientific">Modicella reniformis</name>
    <dbReference type="NCBI Taxonomy" id="1440133"/>
    <lineage>
        <taxon>Eukaryota</taxon>
        <taxon>Fungi</taxon>
        <taxon>Fungi incertae sedis</taxon>
        <taxon>Mucoromycota</taxon>
        <taxon>Mortierellomycotina</taxon>
        <taxon>Mortierellomycetes</taxon>
        <taxon>Mortierellales</taxon>
        <taxon>Mortierellaceae</taxon>
        <taxon>Modicella</taxon>
    </lineage>
</organism>
<evidence type="ECO:0000313" key="2">
    <source>
        <dbReference type="EMBL" id="KAF9963977.1"/>
    </source>
</evidence>
<keyword evidence="3" id="KW-1185">Reference proteome</keyword>
<dbReference type="Proteomes" id="UP000749646">
    <property type="component" value="Unassembled WGS sequence"/>
</dbReference>
<protein>
    <recommendedName>
        <fullName evidence="1">ATPase AAA-type core domain-containing protein</fullName>
    </recommendedName>
</protein>
<dbReference type="SUPFAM" id="SSF52540">
    <property type="entry name" value="P-loop containing nucleoside triphosphate hydrolases"/>
    <property type="match status" value="1"/>
</dbReference>
<dbReference type="AlphaFoldDB" id="A0A9P6J738"/>
<dbReference type="InterPro" id="IPR003959">
    <property type="entry name" value="ATPase_AAA_core"/>
</dbReference>
<reference evidence="2" key="1">
    <citation type="journal article" date="2020" name="Fungal Divers.">
        <title>Resolving the Mortierellaceae phylogeny through synthesis of multi-gene phylogenetics and phylogenomics.</title>
        <authorList>
            <person name="Vandepol N."/>
            <person name="Liber J."/>
            <person name="Desiro A."/>
            <person name="Na H."/>
            <person name="Kennedy M."/>
            <person name="Barry K."/>
            <person name="Grigoriev I.V."/>
            <person name="Miller A.N."/>
            <person name="O'Donnell K."/>
            <person name="Stajich J.E."/>
            <person name="Bonito G."/>
        </authorList>
    </citation>
    <scope>NUCLEOTIDE SEQUENCE</scope>
    <source>
        <strain evidence="2">MES-2147</strain>
    </source>
</reference>
<name>A0A9P6J738_9FUNG</name>
<dbReference type="Pfam" id="PF00004">
    <property type="entry name" value="AAA"/>
    <property type="match status" value="1"/>
</dbReference>
<comment type="caution">
    <text evidence="2">The sequence shown here is derived from an EMBL/GenBank/DDBJ whole genome shotgun (WGS) entry which is preliminary data.</text>
</comment>
<dbReference type="GO" id="GO:0016887">
    <property type="term" value="F:ATP hydrolysis activity"/>
    <property type="evidence" value="ECO:0007669"/>
    <property type="project" value="InterPro"/>
</dbReference>